<organism evidence="1">
    <name type="scientific">viral metagenome</name>
    <dbReference type="NCBI Taxonomy" id="1070528"/>
    <lineage>
        <taxon>unclassified sequences</taxon>
        <taxon>metagenomes</taxon>
        <taxon>organismal metagenomes</taxon>
    </lineage>
</organism>
<dbReference type="Pfam" id="PF04724">
    <property type="entry name" value="Glyco_transf_17"/>
    <property type="match status" value="1"/>
</dbReference>
<evidence type="ECO:0000313" key="1">
    <source>
        <dbReference type="EMBL" id="QHU10134.1"/>
    </source>
</evidence>
<dbReference type="PANTHER" id="PTHR12224">
    <property type="entry name" value="BETA-1,4-MANNOSYL-GLYCOPROTEIN BETA-1,4-N-ACETYLGLUCOSAMINYL-TRANSFERASE"/>
    <property type="match status" value="1"/>
</dbReference>
<dbReference type="GO" id="GO:0003830">
    <property type="term" value="F:beta-1,4-mannosylglycoprotein 4-beta-N-acetylglucosaminyltransferase activity"/>
    <property type="evidence" value="ECO:0007669"/>
    <property type="project" value="InterPro"/>
</dbReference>
<protein>
    <submittedName>
        <fullName evidence="1">Uncharacterized protein</fullName>
    </submittedName>
</protein>
<dbReference type="PANTHER" id="PTHR12224:SF0">
    <property type="entry name" value="BETA-1,4-MANNOSYL-GLYCOPROTEIN 4-BETA-N-ACETYLGLUCOSAMINYLTRANSFERASE"/>
    <property type="match status" value="1"/>
</dbReference>
<dbReference type="AlphaFoldDB" id="A0A6C0K247"/>
<dbReference type="EMBL" id="MN740750">
    <property type="protein sequence ID" value="QHU10134.1"/>
    <property type="molecule type" value="Genomic_DNA"/>
</dbReference>
<dbReference type="InterPro" id="IPR006813">
    <property type="entry name" value="Glyco_trans_17"/>
</dbReference>
<reference evidence="1" key="1">
    <citation type="journal article" date="2020" name="Nature">
        <title>Giant virus diversity and host interactions through global metagenomics.</title>
        <authorList>
            <person name="Schulz F."/>
            <person name="Roux S."/>
            <person name="Paez-Espino D."/>
            <person name="Jungbluth S."/>
            <person name="Walsh D.A."/>
            <person name="Denef V.J."/>
            <person name="McMahon K.D."/>
            <person name="Konstantinidis K.T."/>
            <person name="Eloe-Fadrosh E.A."/>
            <person name="Kyrpides N.C."/>
            <person name="Woyke T."/>
        </authorList>
    </citation>
    <scope>NUCLEOTIDE SEQUENCE</scope>
    <source>
        <strain evidence="1">GVMAG-S-1101164-67</strain>
    </source>
</reference>
<name>A0A6C0K247_9ZZZZ</name>
<proteinExistence type="predicted"/>
<dbReference type="GO" id="GO:0016020">
    <property type="term" value="C:membrane"/>
    <property type="evidence" value="ECO:0007669"/>
    <property type="project" value="InterPro"/>
</dbReference>
<dbReference type="GO" id="GO:0006044">
    <property type="term" value="P:N-acetylglucosamine metabolic process"/>
    <property type="evidence" value="ECO:0007669"/>
    <property type="project" value="TreeGrafter"/>
</dbReference>
<sequence>MKIVDCFTFYNELDLLQYRFATLYNYVDFFILIEANTTHAGHPKQTYYIDNMHLFDKYRSKIIHMVADLPFKAPNIDYIKNQQWENENFQRNCIKECVQLEQIGLSKNDLVIISDLDEIIDPQRLVEFRNGGLIPYKGFSLCQEMYYYNLHCKNTWFWSKAKIVTYEYVLQKTPEEIRQGELPLLEKGGWHLSYFGDTSFIRNKLREFGHQEYNSPEYTDENIIAQRLQSGVDLFGRGYVHMVHVALNQNPYLPPLYNIYLNKYAKTPLICNTPIYVYYHLCCIANWRNVFSRMMFKLKNSGLYVLLSEIRIIVLGNEYSASDPLFDDPKIAIRFYSSDTSLYERPALNHMIEDAERSTTDFYVLYMHSKGVKHWGDANMESNVYDWCEYMFYFNIYKHNECIAELNNGVANAVGCNLQERGAPLHYSGNFWWSKASHIKNLPKITDTYYNTPEFLVTSIDGVYKSLWHSDVNHFQSPYPAKMYENKPVNIQTIERKNGWIYYS</sequence>
<accession>A0A6C0K247</accession>